<dbReference type="Pfam" id="PF03466">
    <property type="entry name" value="LysR_substrate"/>
    <property type="match status" value="1"/>
</dbReference>
<dbReference type="SUPFAM" id="SSF53850">
    <property type="entry name" value="Periplasmic binding protein-like II"/>
    <property type="match status" value="1"/>
</dbReference>
<keyword evidence="3" id="KW-0238">DNA-binding</keyword>
<keyword evidence="7" id="KW-1185">Reference proteome</keyword>
<dbReference type="EMBL" id="PIUM01000012">
    <property type="protein sequence ID" value="PKU24369.1"/>
    <property type="molecule type" value="Genomic_DNA"/>
</dbReference>
<comment type="caution">
    <text evidence="6">The sequence shown here is derived from an EMBL/GenBank/DDBJ whole genome shotgun (WGS) entry which is preliminary data.</text>
</comment>
<keyword evidence="2" id="KW-0805">Transcription regulation</keyword>
<keyword evidence="4" id="KW-0804">Transcription</keyword>
<feature type="domain" description="HTH lysR-type" evidence="5">
    <location>
        <begin position="1"/>
        <end position="58"/>
    </location>
</feature>
<evidence type="ECO:0000313" key="7">
    <source>
        <dbReference type="Proteomes" id="UP000233293"/>
    </source>
</evidence>
<organism evidence="6 7">
    <name type="scientific">Telmatospirillum siberiense</name>
    <dbReference type="NCBI Taxonomy" id="382514"/>
    <lineage>
        <taxon>Bacteria</taxon>
        <taxon>Pseudomonadati</taxon>
        <taxon>Pseudomonadota</taxon>
        <taxon>Alphaproteobacteria</taxon>
        <taxon>Rhodospirillales</taxon>
        <taxon>Rhodospirillaceae</taxon>
        <taxon>Telmatospirillum</taxon>
    </lineage>
</organism>
<dbReference type="SUPFAM" id="SSF46785">
    <property type="entry name" value="Winged helix' DNA-binding domain"/>
    <property type="match status" value="1"/>
</dbReference>
<gene>
    <name evidence="6" type="ORF">CWS72_12325</name>
</gene>
<evidence type="ECO:0000259" key="5">
    <source>
        <dbReference type="PROSITE" id="PS50931"/>
    </source>
</evidence>
<name>A0A2N3PVE4_9PROT</name>
<dbReference type="InterPro" id="IPR000847">
    <property type="entry name" value="LysR_HTH_N"/>
</dbReference>
<evidence type="ECO:0000256" key="1">
    <source>
        <dbReference type="ARBA" id="ARBA00009437"/>
    </source>
</evidence>
<evidence type="ECO:0000256" key="4">
    <source>
        <dbReference type="ARBA" id="ARBA00023163"/>
    </source>
</evidence>
<dbReference type="PROSITE" id="PS50931">
    <property type="entry name" value="HTH_LYSR"/>
    <property type="match status" value="1"/>
</dbReference>
<evidence type="ECO:0000256" key="3">
    <source>
        <dbReference type="ARBA" id="ARBA00023125"/>
    </source>
</evidence>
<evidence type="ECO:0000256" key="2">
    <source>
        <dbReference type="ARBA" id="ARBA00023015"/>
    </source>
</evidence>
<sequence length="291" mass="31757">MDLRSLRAFVEVMRQGGFSAAAKVVFATQPTVSKAVRQLEEELGAPLLERQGHRPQLTAVGEVVYRRAMAMLAERDHMLGELAALKGLELGTLRLGLPPLGSAILFAPLFAEFRSRHPGIAIELFEHGSTRLEQAVLAGEVELAVSLLPVDDAFAWQAVRDEPLVALLPPGHRLGGQPTVSLTDLADSPFILFESGFALNRMIYAACRRRGFVPREAARSGQADFIIALVAAGLGVALLPRLNTEQRVHPPIHAALLDEKDLRWHAALIWRREATLSPAALAWRALAQEKS</sequence>
<dbReference type="FunFam" id="1.10.10.10:FF:000001">
    <property type="entry name" value="LysR family transcriptional regulator"/>
    <property type="match status" value="1"/>
</dbReference>
<dbReference type="Gene3D" id="1.10.10.10">
    <property type="entry name" value="Winged helix-like DNA-binding domain superfamily/Winged helix DNA-binding domain"/>
    <property type="match status" value="1"/>
</dbReference>
<dbReference type="Gene3D" id="3.40.190.290">
    <property type="match status" value="1"/>
</dbReference>
<evidence type="ECO:0000313" key="6">
    <source>
        <dbReference type="EMBL" id="PKU24369.1"/>
    </source>
</evidence>
<accession>A0A2N3PVE4</accession>
<dbReference type="RefSeq" id="WP_101250908.1">
    <property type="nucleotide sequence ID" value="NZ_PIUM01000012.1"/>
</dbReference>
<dbReference type="PANTHER" id="PTHR30419:SF8">
    <property type="entry name" value="NITROGEN ASSIMILATION TRANSCRIPTIONAL ACTIVATOR-RELATED"/>
    <property type="match status" value="1"/>
</dbReference>
<dbReference type="PANTHER" id="PTHR30419">
    <property type="entry name" value="HTH-TYPE TRANSCRIPTIONAL REGULATOR YBHD"/>
    <property type="match status" value="1"/>
</dbReference>
<dbReference type="GO" id="GO:0005829">
    <property type="term" value="C:cytosol"/>
    <property type="evidence" value="ECO:0007669"/>
    <property type="project" value="TreeGrafter"/>
</dbReference>
<dbReference type="PRINTS" id="PR00039">
    <property type="entry name" value="HTHLYSR"/>
</dbReference>
<dbReference type="InterPro" id="IPR036390">
    <property type="entry name" value="WH_DNA-bd_sf"/>
</dbReference>
<dbReference type="InterPro" id="IPR005119">
    <property type="entry name" value="LysR_subst-bd"/>
</dbReference>
<dbReference type="InterPro" id="IPR050950">
    <property type="entry name" value="HTH-type_LysR_regulators"/>
</dbReference>
<dbReference type="CDD" id="cd08438">
    <property type="entry name" value="PBP2_CidR"/>
    <property type="match status" value="1"/>
</dbReference>
<dbReference type="GO" id="GO:0003677">
    <property type="term" value="F:DNA binding"/>
    <property type="evidence" value="ECO:0007669"/>
    <property type="project" value="UniProtKB-KW"/>
</dbReference>
<dbReference type="Pfam" id="PF00126">
    <property type="entry name" value="HTH_1"/>
    <property type="match status" value="1"/>
</dbReference>
<proteinExistence type="inferred from homology"/>
<dbReference type="InterPro" id="IPR036388">
    <property type="entry name" value="WH-like_DNA-bd_sf"/>
</dbReference>
<dbReference type="GO" id="GO:0003700">
    <property type="term" value="F:DNA-binding transcription factor activity"/>
    <property type="evidence" value="ECO:0007669"/>
    <property type="project" value="InterPro"/>
</dbReference>
<dbReference type="AlphaFoldDB" id="A0A2N3PVE4"/>
<comment type="similarity">
    <text evidence="1">Belongs to the LysR transcriptional regulatory family.</text>
</comment>
<reference evidence="7" key="1">
    <citation type="submission" date="2017-12" db="EMBL/GenBank/DDBJ databases">
        <title>Draft genome sequence of Telmatospirillum siberiense 26-4b1T, an acidotolerant peatland alphaproteobacterium potentially involved in sulfur cycling.</title>
        <authorList>
            <person name="Hausmann B."/>
            <person name="Pjevac P."/>
            <person name="Schreck K."/>
            <person name="Herbold C.W."/>
            <person name="Daims H."/>
            <person name="Wagner M."/>
            <person name="Pester M."/>
            <person name="Loy A."/>
        </authorList>
    </citation>
    <scope>NUCLEOTIDE SEQUENCE [LARGE SCALE GENOMIC DNA]</scope>
    <source>
        <strain evidence="7">26-4b1</strain>
    </source>
</reference>
<dbReference type="Proteomes" id="UP000233293">
    <property type="component" value="Unassembled WGS sequence"/>
</dbReference>
<protein>
    <submittedName>
        <fullName evidence="6">LysR family transcriptional regulator</fullName>
    </submittedName>
</protein>
<dbReference type="OrthoDB" id="9811588at2"/>